<name>A0A023BCH3_GRENI</name>
<dbReference type="InterPro" id="IPR027417">
    <property type="entry name" value="P-loop_NTPase"/>
</dbReference>
<dbReference type="Pfam" id="PF04408">
    <property type="entry name" value="WHD_HA2"/>
    <property type="match status" value="1"/>
</dbReference>
<evidence type="ECO:0000256" key="8">
    <source>
        <dbReference type="ARBA" id="ARBA00047984"/>
    </source>
</evidence>
<feature type="non-terminal residue" evidence="10">
    <location>
        <position position="1"/>
    </location>
</feature>
<dbReference type="GeneID" id="22910753"/>
<dbReference type="GO" id="GO:0016787">
    <property type="term" value="F:hydrolase activity"/>
    <property type="evidence" value="ECO:0007669"/>
    <property type="project" value="UniProtKB-KW"/>
</dbReference>
<dbReference type="Gene3D" id="1.20.120.1080">
    <property type="match status" value="1"/>
</dbReference>
<dbReference type="Gene3D" id="3.40.50.300">
    <property type="entry name" value="P-loop containing nucleotide triphosphate hydrolases"/>
    <property type="match status" value="1"/>
</dbReference>
<accession>A0A023BCH3</accession>
<comment type="caution">
    <text evidence="10">The sequence shown here is derived from an EMBL/GenBank/DDBJ whole genome shotgun (WGS) entry which is preliminary data.</text>
</comment>
<evidence type="ECO:0000313" key="10">
    <source>
        <dbReference type="EMBL" id="EZG83925.1"/>
    </source>
</evidence>
<dbReference type="InterPro" id="IPR048333">
    <property type="entry name" value="HA2_WH"/>
</dbReference>
<dbReference type="PANTHER" id="PTHR18934">
    <property type="entry name" value="ATP-DEPENDENT RNA HELICASE"/>
    <property type="match status" value="1"/>
</dbReference>
<dbReference type="VEuPathDB" id="CryptoDB:GNI_013640"/>
<organism evidence="10 11">
    <name type="scientific">Gregarina niphandrodes</name>
    <name type="common">Septate eugregarine</name>
    <dbReference type="NCBI Taxonomy" id="110365"/>
    <lineage>
        <taxon>Eukaryota</taxon>
        <taxon>Sar</taxon>
        <taxon>Alveolata</taxon>
        <taxon>Apicomplexa</taxon>
        <taxon>Conoidasida</taxon>
        <taxon>Gregarinasina</taxon>
        <taxon>Eugregarinorida</taxon>
        <taxon>Gregarinidae</taxon>
        <taxon>Gregarina</taxon>
    </lineage>
</organism>
<keyword evidence="2" id="KW-0507">mRNA processing</keyword>
<comment type="catalytic activity">
    <reaction evidence="8">
        <text>ATP + H2O = ADP + phosphate + H(+)</text>
        <dbReference type="Rhea" id="RHEA:13065"/>
        <dbReference type="ChEBI" id="CHEBI:15377"/>
        <dbReference type="ChEBI" id="CHEBI:15378"/>
        <dbReference type="ChEBI" id="CHEBI:30616"/>
        <dbReference type="ChEBI" id="CHEBI:43474"/>
        <dbReference type="ChEBI" id="CHEBI:456216"/>
        <dbReference type="EC" id="3.6.4.13"/>
    </reaction>
</comment>
<keyword evidence="6" id="KW-0067">ATP-binding</keyword>
<dbReference type="OrthoDB" id="10253254at2759"/>
<dbReference type="PROSITE" id="PS51194">
    <property type="entry name" value="HELICASE_CTER"/>
    <property type="match status" value="1"/>
</dbReference>
<keyword evidence="11" id="KW-1185">Reference proteome</keyword>
<evidence type="ECO:0000256" key="3">
    <source>
        <dbReference type="ARBA" id="ARBA00022741"/>
    </source>
</evidence>
<evidence type="ECO:0000256" key="7">
    <source>
        <dbReference type="ARBA" id="ARBA00023187"/>
    </source>
</evidence>
<keyword evidence="7" id="KW-0508">mRNA splicing</keyword>
<dbReference type="InterPro" id="IPR001650">
    <property type="entry name" value="Helicase_C-like"/>
</dbReference>
<dbReference type="GO" id="GO:0008380">
    <property type="term" value="P:RNA splicing"/>
    <property type="evidence" value="ECO:0007669"/>
    <property type="project" value="UniProtKB-KW"/>
</dbReference>
<dbReference type="SMART" id="SM00490">
    <property type="entry name" value="HELICc"/>
    <property type="match status" value="1"/>
</dbReference>
<gene>
    <name evidence="10" type="ORF">GNI_013640</name>
</gene>
<keyword evidence="5 10" id="KW-0347">Helicase</keyword>
<dbReference type="Pfam" id="PF07717">
    <property type="entry name" value="OB_NTP_bind"/>
    <property type="match status" value="1"/>
</dbReference>
<dbReference type="GO" id="GO:0003723">
    <property type="term" value="F:RNA binding"/>
    <property type="evidence" value="ECO:0007669"/>
    <property type="project" value="TreeGrafter"/>
</dbReference>
<keyword evidence="3" id="KW-0547">Nucleotide-binding</keyword>
<dbReference type="RefSeq" id="XP_011128889.1">
    <property type="nucleotide sequence ID" value="XM_011130587.1"/>
</dbReference>
<dbReference type="InterPro" id="IPR011709">
    <property type="entry name" value="DEAD-box_helicase_OB_fold"/>
</dbReference>
<dbReference type="GO" id="GO:0006397">
    <property type="term" value="P:mRNA processing"/>
    <property type="evidence" value="ECO:0007669"/>
    <property type="project" value="UniProtKB-KW"/>
</dbReference>
<dbReference type="SMART" id="SM00847">
    <property type="entry name" value="HA2"/>
    <property type="match status" value="1"/>
</dbReference>
<dbReference type="Pfam" id="PF21010">
    <property type="entry name" value="HA2_C"/>
    <property type="match status" value="1"/>
</dbReference>
<sequence length="444" mass="50291">IHGQEGPGDILLFLTGEEEIDQMKKALDRDSSRMWSTRGELRSIPLYSSLPPAQQQRIFEPAPTSERPGQPEGRKCIIATNIAETSITIDGIVYVVDPGFSKQKAYNPRTRIESLLVSPISKASAKQRAGRAGRTQPGKCYRLYTQGSYETELVEQTFPEILRSNLGSVVLTLLKLGVKNLVKFSFMEAPAVETMMRALEELHYLGAIDGEGQLTPKGELMAEFPLDPQLASMLVDSGKHQCVPEMLIICAMLSVPTPFMRPRDCLKEADLAHAQFSDDLSDHYTLLKVYEEYVQNQYERDWCYENFLNQRSLAAAEKIRAQLQNLYTRLGLEVTCVTHNELRRRTAVRKGLCAGFFLQLCYGGKCKAYNTLPDNTVVALHPCCCIRHNAEFVIYHELVMTTKNYIRTCTEVELEWIKEIAPLYVRDLVQKTPNGEAKRKLMRL</sequence>
<evidence type="ECO:0000256" key="6">
    <source>
        <dbReference type="ARBA" id="ARBA00022840"/>
    </source>
</evidence>
<evidence type="ECO:0000256" key="1">
    <source>
        <dbReference type="ARBA" id="ARBA00012552"/>
    </source>
</evidence>
<dbReference type="OMA" id="SELGIIM"/>
<proteinExistence type="predicted"/>
<dbReference type="PANTHER" id="PTHR18934:SF109">
    <property type="entry name" value="ATP-DEPENDENT RNA HELICASE DHX15 HOMOLOG"/>
    <property type="match status" value="1"/>
</dbReference>
<dbReference type="EMBL" id="AFNH02000101">
    <property type="protein sequence ID" value="EZG83925.1"/>
    <property type="molecule type" value="Genomic_DNA"/>
</dbReference>
<feature type="domain" description="Helicase C-terminal" evidence="9">
    <location>
        <begin position="1"/>
        <end position="177"/>
    </location>
</feature>
<evidence type="ECO:0000256" key="4">
    <source>
        <dbReference type="ARBA" id="ARBA00022801"/>
    </source>
</evidence>
<evidence type="ECO:0000256" key="2">
    <source>
        <dbReference type="ARBA" id="ARBA00022664"/>
    </source>
</evidence>
<dbReference type="GO" id="GO:0003724">
    <property type="term" value="F:RNA helicase activity"/>
    <property type="evidence" value="ECO:0007669"/>
    <property type="project" value="UniProtKB-EC"/>
</dbReference>
<evidence type="ECO:0000259" key="9">
    <source>
        <dbReference type="PROSITE" id="PS51194"/>
    </source>
</evidence>
<dbReference type="Pfam" id="PF00271">
    <property type="entry name" value="Helicase_C"/>
    <property type="match status" value="1"/>
</dbReference>
<dbReference type="CDD" id="cd18791">
    <property type="entry name" value="SF2_C_RHA"/>
    <property type="match status" value="1"/>
</dbReference>
<dbReference type="Proteomes" id="UP000019763">
    <property type="component" value="Unassembled WGS sequence"/>
</dbReference>
<dbReference type="eggNOG" id="KOG0925">
    <property type="taxonomic scope" value="Eukaryota"/>
</dbReference>
<evidence type="ECO:0000313" key="11">
    <source>
        <dbReference type="Proteomes" id="UP000019763"/>
    </source>
</evidence>
<dbReference type="GO" id="GO:0005524">
    <property type="term" value="F:ATP binding"/>
    <property type="evidence" value="ECO:0007669"/>
    <property type="project" value="UniProtKB-KW"/>
</dbReference>
<keyword evidence="4" id="KW-0378">Hydrolase</keyword>
<dbReference type="SUPFAM" id="SSF52540">
    <property type="entry name" value="P-loop containing nucleoside triphosphate hydrolases"/>
    <property type="match status" value="1"/>
</dbReference>
<dbReference type="EC" id="3.6.4.13" evidence="1"/>
<dbReference type="AlphaFoldDB" id="A0A023BCH3"/>
<protein>
    <recommendedName>
        <fullName evidence="1">RNA helicase</fullName>
        <ecNumber evidence="1">3.6.4.13</ecNumber>
    </recommendedName>
</protein>
<evidence type="ECO:0000256" key="5">
    <source>
        <dbReference type="ARBA" id="ARBA00022806"/>
    </source>
</evidence>
<dbReference type="InterPro" id="IPR007502">
    <property type="entry name" value="Helicase-assoc_dom"/>
</dbReference>
<reference evidence="10" key="1">
    <citation type="submission" date="2013-12" db="EMBL/GenBank/DDBJ databases">
        <authorList>
            <person name="Omoto C.K."/>
            <person name="Sibley D."/>
            <person name="Venepally P."/>
            <person name="Hadjithomas M."/>
            <person name="Karamycheva S."/>
            <person name="Brunk B."/>
            <person name="Roos D."/>
            <person name="Caler E."/>
            <person name="Lorenzi H."/>
        </authorList>
    </citation>
    <scope>NUCLEOTIDE SEQUENCE</scope>
</reference>